<organism evidence="1 2">
    <name type="scientific">Mycobacterium timonense</name>
    <dbReference type="NCBI Taxonomy" id="701043"/>
    <lineage>
        <taxon>Bacteria</taxon>
        <taxon>Bacillati</taxon>
        <taxon>Actinomycetota</taxon>
        <taxon>Actinomycetes</taxon>
        <taxon>Mycobacteriales</taxon>
        <taxon>Mycobacteriaceae</taxon>
        <taxon>Mycobacterium</taxon>
        <taxon>Mycobacterium avium complex (MAC)</taxon>
    </lineage>
</organism>
<keyword evidence="1" id="KW-0808">Transferase</keyword>
<dbReference type="GO" id="GO:0008168">
    <property type="term" value="F:methyltransferase activity"/>
    <property type="evidence" value="ECO:0007669"/>
    <property type="project" value="UniProtKB-KW"/>
</dbReference>
<dbReference type="GO" id="GO:0032259">
    <property type="term" value="P:methylation"/>
    <property type="evidence" value="ECO:0007669"/>
    <property type="project" value="UniProtKB-KW"/>
</dbReference>
<name>A0ABX3TBY6_9MYCO</name>
<dbReference type="EMBL" id="MVIL01001020">
    <property type="protein sequence ID" value="ORB74771.1"/>
    <property type="molecule type" value="Genomic_DNA"/>
</dbReference>
<comment type="caution">
    <text evidence="1">The sequence shown here is derived from an EMBL/GenBank/DDBJ whole genome shotgun (WGS) entry which is preliminary data.</text>
</comment>
<dbReference type="Proteomes" id="UP000192847">
    <property type="component" value="Unassembled WGS sequence"/>
</dbReference>
<feature type="non-terminal residue" evidence="1">
    <location>
        <position position="24"/>
    </location>
</feature>
<accession>A0ABX3TBY6</accession>
<evidence type="ECO:0000313" key="1">
    <source>
        <dbReference type="EMBL" id="ORB74771.1"/>
    </source>
</evidence>
<gene>
    <name evidence="1" type="ORF">BST46_30835</name>
</gene>
<keyword evidence="1" id="KW-0489">Methyltransferase</keyword>
<sequence length="24" mass="2575">MTNPPARFKPALAYADCGHTQGPM</sequence>
<reference evidence="1 2" key="1">
    <citation type="submission" date="2017-02" db="EMBL/GenBank/DDBJ databases">
        <title>The new phylogeny of genus Mycobacterium.</title>
        <authorList>
            <person name="Tortoli E."/>
            <person name="Trovato A."/>
            <person name="Cirillo D.M."/>
        </authorList>
    </citation>
    <scope>NUCLEOTIDE SEQUENCE [LARGE SCALE GENOMIC DNA]</scope>
    <source>
        <strain evidence="1 2">CCUG 56329</strain>
    </source>
</reference>
<protein>
    <submittedName>
        <fullName evidence="1">Methyltransferase type 11</fullName>
    </submittedName>
</protein>
<evidence type="ECO:0000313" key="2">
    <source>
        <dbReference type="Proteomes" id="UP000192847"/>
    </source>
</evidence>
<proteinExistence type="predicted"/>
<keyword evidence="2" id="KW-1185">Reference proteome</keyword>